<evidence type="ECO:0000313" key="2">
    <source>
        <dbReference type="EMBL" id="MRX77518.1"/>
    </source>
</evidence>
<dbReference type="EMBL" id="WKKH01000026">
    <property type="protein sequence ID" value="MRX77518.1"/>
    <property type="molecule type" value="Genomic_DNA"/>
</dbReference>
<organism evidence="2 3">
    <name type="scientific">Pedobacter petrophilus</name>
    <dbReference type="NCBI Taxonomy" id="1908241"/>
    <lineage>
        <taxon>Bacteria</taxon>
        <taxon>Pseudomonadati</taxon>
        <taxon>Bacteroidota</taxon>
        <taxon>Sphingobacteriia</taxon>
        <taxon>Sphingobacteriales</taxon>
        <taxon>Sphingobacteriaceae</taxon>
        <taxon>Pedobacter</taxon>
    </lineage>
</organism>
<comment type="caution">
    <text evidence="2">The sequence shown here is derived from an EMBL/GenBank/DDBJ whole genome shotgun (WGS) entry which is preliminary data.</text>
</comment>
<sequence length="84" mass="8801">MKTVGLIFGILSILGMILGFIPCFGAFNWLNIPFAIVGLILSILGYNQEKRINMPTGAAVTGIVLCAIAILLGSLRLILGAGIV</sequence>
<evidence type="ECO:0000313" key="3">
    <source>
        <dbReference type="Proteomes" id="UP000487757"/>
    </source>
</evidence>
<dbReference type="RefSeq" id="WP_154281920.1">
    <property type="nucleotide sequence ID" value="NZ_JBHUJQ010000001.1"/>
</dbReference>
<reference evidence="2 3" key="1">
    <citation type="submission" date="2019-11" db="EMBL/GenBank/DDBJ databases">
        <title>Pedobacter petrophilus genome.</title>
        <authorList>
            <person name="Feldbauer M.J."/>
            <person name="Newman J.D."/>
        </authorList>
    </citation>
    <scope>NUCLEOTIDE SEQUENCE [LARGE SCALE GENOMIC DNA]</scope>
    <source>
        <strain evidence="2 3">LMG 29686</strain>
    </source>
</reference>
<proteinExistence type="predicted"/>
<name>A0A7K0G101_9SPHI</name>
<feature type="transmembrane region" description="Helical" evidence="1">
    <location>
        <begin position="58"/>
        <end position="79"/>
    </location>
</feature>
<dbReference type="AlphaFoldDB" id="A0A7K0G101"/>
<dbReference type="Proteomes" id="UP000487757">
    <property type="component" value="Unassembled WGS sequence"/>
</dbReference>
<keyword evidence="1" id="KW-1133">Transmembrane helix</keyword>
<protein>
    <recommendedName>
        <fullName evidence="4">DUF4190 domain-containing protein</fullName>
    </recommendedName>
</protein>
<feature type="transmembrane region" description="Helical" evidence="1">
    <location>
        <begin position="29"/>
        <end position="46"/>
    </location>
</feature>
<keyword evidence="1" id="KW-0472">Membrane</keyword>
<accession>A0A7K0G101</accession>
<evidence type="ECO:0000256" key="1">
    <source>
        <dbReference type="SAM" id="Phobius"/>
    </source>
</evidence>
<dbReference type="OrthoDB" id="964821at2"/>
<keyword evidence="1" id="KW-0812">Transmembrane</keyword>
<gene>
    <name evidence="2" type="ORF">GJU39_15630</name>
</gene>
<evidence type="ECO:0008006" key="4">
    <source>
        <dbReference type="Google" id="ProtNLM"/>
    </source>
</evidence>
<keyword evidence="3" id="KW-1185">Reference proteome</keyword>